<dbReference type="Proteomes" id="UP000463939">
    <property type="component" value="Chromosome"/>
</dbReference>
<reference evidence="3" key="1">
    <citation type="submission" date="2019-11" db="EMBL/GenBank/DDBJ databases">
        <title>Isolation and characterization of a novel species in the genus Sulfuriferula.</title>
        <authorList>
            <person name="Mochizuki J."/>
            <person name="Kojima H."/>
            <person name="Fukui M."/>
        </authorList>
    </citation>
    <scope>NUCLEOTIDE SEQUENCE [LARGE SCALE GENOMIC DNA]</scope>
    <source>
        <strain evidence="3">SGTM</strain>
    </source>
</reference>
<evidence type="ECO:0000256" key="1">
    <source>
        <dbReference type="SAM" id="MobiDB-lite"/>
    </source>
</evidence>
<evidence type="ECO:0000313" key="2">
    <source>
        <dbReference type="EMBL" id="BBP01429.1"/>
    </source>
</evidence>
<dbReference type="RefSeq" id="WP_162085210.1">
    <property type="nucleotide sequence ID" value="NZ_AP021881.1"/>
</dbReference>
<dbReference type="EMBL" id="AP021881">
    <property type="protein sequence ID" value="BBP01429.1"/>
    <property type="molecule type" value="Genomic_DNA"/>
</dbReference>
<feature type="region of interest" description="Disordered" evidence="1">
    <location>
        <begin position="124"/>
        <end position="143"/>
    </location>
</feature>
<gene>
    <name evidence="2" type="ORF">SFSGTM_21370</name>
</gene>
<protein>
    <recommendedName>
        <fullName evidence="4">Leucine rich repeat variant</fullName>
    </recommendedName>
</protein>
<proteinExistence type="predicted"/>
<sequence>MPHLEKQYKALPLAERLDLALSDSLPEAYRPFMVREQWMVIKCYFARRADLNMDEITALIADQDHVIRLCIAKRPDLTPEMIDMCVNDRDPNVRHAICRNASLTTAQRQQLQQDVDPLVARAATKPPKETQYRQRPGQTRVIK</sequence>
<name>A0A809RHQ3_9PROT</name>
<dbReference type="AlphaFoldDB" id="A0A809RHQ3"/>
<dbReference type="KEGG" id="sniv:SFSGTM_21370"/>
<dbReference type="SUPFAM" id="SSF48371">
    <property type="entry name" value="ARM repeat"/>
    <property type="match status" value="1"/>
</dbReference>
<evidence type="ECO:0000313" key="3">
    <source>
        <dbReference type="Proteomes" id="UP000463939"/>
    </source>
</evidence>
<keyword evidence="3" id="KW-1185">Reference proteome</keyword>
<organism evidence="2 3">
    <name type="scientific">Sulfuriferula nivalis</name>
    <dbReference type="NCBI Taxonomy" id="2675298"/>
    <lineage>
        <taxon>Bacteria</taxon>
        <taxon>Pseudomonadati</taxon>
        <taxon>Pseudomonadota</taxon>
        <taxon>Betaproteobacteria</taxon>
        <taxon>Nitrosomonadales</taxon>
        <taxon>Sulfuricellaceae</taxon>
        <taxon>Sulfuriferula</taxon>
    </lineage>
</organism>
<evidence type="ECO:0008006" key="4">
    <source>
        <dbReference type="Google" id="ProtNLM"/>
    </source>
</evidence>
<dbReference type="InterPro" id="IPR011989">
    <property type="entry name" value="ARM-like"/>
</dbReference>
<accession>A0A809RHQ3</accession>
<dbReference type="InterPro" id="IPR016024">
    <property type="entry name" value="ARM-type_fold"/>
</dbReference>
<dbReference type="Gene3D" id="1.25.10.10">
    <property type="entry name" value="Leucine-rich Repeat Variant"/>
    <property type="match status" value="1"/>
</dbReference>